<dbReference type="InterPro" id="IPR002156">
    <property type="entry name" value="RNaseH_domain"/>
</dbReference>
<reference evidence="2" key="2">
    <citation type="submission" date="2000-03" db="EMBL/GenBank/DDBJ databases">
        <authorList>
            <person name="Lin X."/>
            <person name="Kaul S."/>
            <person name="Shea T.P."/>
            <person name="Fujii C.Y."/>
            <person name="Shen M."/>
            <person name="VanAken S.E."/>
            <person name="Barnstead M.E."/>
            <person name="Mason T.M."/>
            <person name="Bowman C.L."/>
            <person name="Ronning C.M."/>
            <person name="Benito M.-I."/>
            <person name="Carrera A.J."/>
            <person name="Creasy T.H."/>
            <person name="Buell C.R."/>
            <person name="Town C.D."/>
            <person name="Nierman W.C."/>
            <person name="Fraser C.M."/>
            <person name="Venter J.C."/>
        </authorList>
    </citation>
    <scope>NUCLEOTIDE SEQUENCE</scope>
</reference>
<accession>Q9SHP2</accession>
<dbReference type="SUPFAM" id="SSF56672">
    <property type="entry name" value="DNA/RNA polymerases"/>
    <property type="match status" value="1"/>
</dbReference>
<dbReference type="InterPro" id="IPR026960">
    <property type="entry name" value="RVT-Znf"/>
</dbReference>
<proteinExistence type="predicted"/>
<keyword evidence="2" id="KW-0548">Nucleotidyltransferase</keyword>
<dbReference type="PROSITE" id="PS50878">
    <property type="entry name" value="RT_POL"/>
    <property type="match status" value="1"/>
</dbReference>
<name>Q9SHP2_ARATH</name>
<dbReference type="GO" id="GO:0003676">
    <property type="term" value="F:nucleic acid binding"/>
    <property type="evidence" value="ECO:0007669"/>
    <property type="project" value="InterPro"/>
</dbReference>
<dbReference type="InterPro" id="IPR000477">
    <property type="entry name" value="RT_dom"/>
</dbReference>
<dbReference type="Pfam" id="PF00078">
    <property type="entry name" value="RVT_1"/>
    <property type="match status" value="1"/>
</dbReference>
<dbReference type="AlphaFoldDB" id="Q9SHP2"/>
<reference evidence="2" key="3">
    <citation type="submission" date="2002-02" db="EMBL/GenBank/DDBJ databases">
        <authorList>
            <person name="Town C.D."/>
            <person name="Kaul S."/>
        </authorList>
    </citation>
    <scope>NUCLEOTIDE SEQUENCE</scope>
</reference>
<reference key="1">
    <citation type="journal article" date="1999" name="Nature">
        <title>Sequence and analysis of chromosome 2 of the plant Arabidopsis thaliana.</title>
        <authorList>
            <person name="Lin X."/>
            <person name="Kaul S."/>
            <person name="Rounsley S."/>
            <person name="Shea T.P."/>
            <person name="Benito M.I."/>
            <person name="Town C.D."/>
            <person name="Fujii C.Y."/>
            <person name="Mason T."/>
            <person name="Bowman C.L."/>
            <person name="Barnstead M."/>
            <person name="Feldblyum T.V."/>
            <person name="Buell C.R."/>
            <person name="Ketchum K.A."/>
            <person name="Lee J."/>
            <person name="Ronning C.M."/>
            <person name="Koo H.L."/>
            <person name="Moffat K.S."/>
            <person name="Cronin L.A."/>
            <person name="Shen M."/>
            <person name="Pai G."/>
            <person name="Van Aken S."/>
            <person name="Umayam L."/>
            <person name="Tallon L.J."/>
            <person name="Gill J.E."/>
            <person name="Adams M.D."/>
            <person name="Carrera A.J."/>
            <person name="Creasy T.H."/>
            <person name="Goodman H.M."/>
            <person name="Somerville C.R."/>
            <person name="Copenhaver G.P."/>
            <person name="Preuss D."/>
            <person name="Nierman W.C."/>
            <person name="White O."/>
            <person name="Eisen J.A."/>
            <person name="Salzberg S.L."/>
            <person name="Fraser C.M."/>
            <person name="Venter J.C."/>
        </authorList>
    </citation>
    <scope>NUCLEOTIDE SEQUENCE [LARGE SCALE GENOMIC DNA]</scope>
    <source>
        <strain>cv. Columbia</strain>
    </source>
</reference>
<protein>
    <submittedName>
        <fullName evidence="2">Putative non-LTR retroelement reverse transcriptase</fullName>
    </submittedName>
</protein>
<evidence type="ECO:0000259" key="1">
    <source>
        <dbReference type="PROSITE" id="PS50878"/>
    </source>
</evidence>
<dbReference type="InterPro" id="IPR043502">
    <property type="entry name" value="DNA/RNA_pol_sf"/>
</dbReference>
<dbReference type="ExpressionAtlas" id="Q9SHP2">
    <property type="expression patterns" value="baseline and differential"/>
</dbReference>
<dbReference type="EMBL" id="AC007509">
    <property type="protein sequence ID" value="AAD32950.1"/>
    <property type="molecule type" value="Genomic_DNA"/>
</dbReference>
<keyword evidence="2" id="KW-0808">Transferase</keyword>
<sequence length="773" mass="88417">MITDNILIAHELIHSLHTKKLVQPFVATKLDITKAFDKIEWGFIEAIMKQMGFSEKWCNWIMTCITTTTYSILINGQPVRRIIPKRGIRQGDPISPYLYLLCTEGLSALIQASIKAKQLHGFKASRNGPAISHLLFAHDSLVFCKATLEECMTLVNVLKLYEKASGQAVNFQKSAILFGKGLDFRTSEQLSQLLGIYKTEGFGRYLGLPEFVGRNKTNAFSFIAQTMDQKMDNWYNKLLSPAGKEVLIKSIVTAIPTYSMSCFLLPMRLIHQITSAMRWFWWSNTKVKHKIPWVAWSKLNDPKKMGGLAIRDLKDFNIALLAKQSWRILQQPFSLMARVFKAKYFPKERLLDAKATSQSSYAWKSILHGTKLISRGLKYIAGNGNNIQLWKDNWLPLNPPRPPVGTCDSIYSQLKVSDLLIEGRWNEDLLCKLIHQNDIPHIRAIRPSITGANDAITWIYTHDGNYSVKSGYHLLRKLSQQQHASLPSPNEVSAQTVFTNIWKQNAPPKIKHFWWRSAHNALPTAGNLKRRRLITDDTCQRCGEASEDVNHLLFQCRVSKEIWEQAHIKLCPGDSLMSNSFNQNLESIQKLNQSARKDVSLFPFIGWRIWKMRNDLIFNNKRWSIPDSIQKALIDQQQWKESLNCNEQQQRKPQLHDSHNNKCYGGHLKTLRTLSKAQFVLRGMSSIPPTSTPLEAEAEALKLAMIHLQRLGYEDIIFHGDVAALFQPITRTTHSCEYSPIATFLRDIENIAADTNRLVFQKSHVSLILKLID</sequence>
<dbReference type="GO" id="GO:0004523">
    <property type="term" value="F:RNA-DNA hybrid ribonuclease activity"/>
    <property type="evidence" value="ECO:0007669"/>
    <property type="project" value="InterPro"/>
</dbReference>
<dbReference type="GO" id="GO:0003964">
    <property type="term" value="F:RNA-directed DNA polymerase activity"/>
    <property type="evidence" value="ECO:0007669"/>
    <property type="project" value="UniProtKB-KW"/>
</dbReference>
<evidence type="ECO:0000313" key="2">
    <source>
        <dbReference type="EMBL" id="AAD32950.1"/>
    </source>
</evidence>
<dbReference type="Pfam" id="PF13966">
    <property type="entry name" value="zf-RVT"/>
    <property type="match status" value="1"/>
</dbReference>
<gene>
    <name evidence="2" type="ordered locus">At2g17610</name>
</gene>
<feature type="domain" description="Reverse transcriptase" evidence="1">
    <location>
        <begin position="1"/>
        <end position="198"/>
    </location>
</feature>
<dbReference type="PIR" id="C84554">
    <property type="entry name" value="C84554"/>
</dbReference>
<dbReference type="PANTHER" id="PTHR33116">
    <property type="entry name" value="REVERSE TRANSCRIPTASE ZINC-BINDING DOMAIN-CONTAINING PROTEIN-RELATED-RELATED"/>
    <property type="match status" value="1"/>
</dbReference>
<dbReference type="Pfam" id="PF13456">
    <property type="entry name" value="RVT_3"/>
    <property type="match status" value="1"/>
</dbReference>
<organism evidence="2">
    <name type="scientific">Arabidopsis thaliana</name>
    <name type="common">Mouse-ear cress</name>
    <dbReference type="NCBI Taxonomy" id="3702"/>
    <lineage>
        <taxon>Eukaryota</taxon>
        <taxon>Viridiplantae</taxon>
        <taxon>Streptophyta</taxon>
        <taxon>Embryophyta</taxon>
        <taxon>Tracheophyta</taxon>
        <taxon>Spermatophyta</taxon>
        <taxon>Magnoliopsida</taxon>
        <taxon>eudicotyledons</taxon>
        <taxon>Gunneridae</taxon>
        <taxon>Pentapetalae</taxon>
        <taxon>rosids</taxon>
        <taxon>malvids</taxon>
        <taxon>Brassicales</taxon>
        <taxon>Brassicaceae</taxon>
        <taxon>Camelineae</taxon>
        <taxon>Arabidopsis</taxon>
    </lineage>
</organism>
<dbReference type="PANTHER" id="PTHR33116:SF86">
    <property type="entry name" value="REVERSE TRANSCRIPTASE DOMAIN-CONTAINING PROTEIN"/>
    <property type="match status" value="1"/>
</dbReference>
<keyword evidence="2" id="KW-0695">RNA-directed DNA polymerase</keyword>